<dbReference type="AlphaFoldDB" id="A0A6N9NIK0"/>
<evidence type="ECO:0000313" key="1">
    <source>
        <dbReference type="EMBL" id="NBG65662.1"/>
    </source>
</evidence>
<dbReference type="PANTHER" id="PTHR36456">
    <property type="entry name" value="UPF0232 PROTEIN SCO3875"/>
    <property type="match status" value="1"/>
</dbReference>
<name>A0A6N9NIK0_9FLAO</name>
<evidence type="ECO:0000313" key="2">
    <source>
        <dbReference type="Proteomes" id="UP000470771"/>
    </source>
</evidence>
<dbReference type="RefSeq" id="WP_160632610.1">
    <property type="nucleotide sequence ID" value="NZ_WWNE01000005.1"/>
</dbReference>
<reference evidence="1 2" key="1">
    <citation type="submission" date="2019-12" db="EMBL/GenBank/DDBJ databases">
        <authorList>
            <person name="Zhao J."/>
        </authorList>
    </citation>
    <scope>NUCLEOTIDE SEQUENCE [LARGE SCALE GENOMIC DNA]</scope>
    <source>
        <strain evidence="1 2">S-15</strain>
    </source>
</reference>
<sequence length="96" mass="10897">MSHKNEAPLKELIDKMLRAYGLANKLDEVELIQSWEKIVGKMIAKHTKEIYLKNKVLHLELDSSALKHELNLAKSKLIEKLNGDLGKPIVADIVIK</sequence>
<dbReference type="Pfam" id="PF05258">
    <property type="entry name" value="DciA"/>
    <property type="match status" value="1"/>
</dbReference>
<dbReference type="PANTHER" id="PTHR36456:SF1">
    <property type="entry name" value="UPF0232 PROTEIN SCO3875"/>
    <property type="match status" value="1"/>
</dbReference>
<dbReference type="InterPro" id="IPR007922">
    <property type="entry name" value="DciA-like"/>
</dbReference>
<proteinExistence type="predicted"/>
<organism evidence="1 2">
    <name type="scientific">Acidiluteibacter ferrifornacis</name>
    <dbReference type="NCBI Taxonomy" id="2692424"/>
    <lineage>
        <taxon>Bacteria</taxon>
        <taxon>Pseudomonadati</taxon>
        <taxon>Bacteroidota</taxon>
        <taxon>Flavobacteriia</taxon>
        <taxon>Flavobacteriales</taxon>
        <taxon>Cryomorphaceae</taxon>
        <taxon>Acidiluteibacter</taxon>
    </lineage>
</organism>
<protein>
    <submittedName>
        <fullName evidence="1">DUF721 domain-containing protein</fullName>
    </submittedName>
</protein>
<dbReference type="Proteomes" id="UP000470771">
    <property type="component" value="Unassembled WGS sequence"/>
</dbReference>
<gene>
    <name evidence="1" type="ORF">GQN54_06005</name>
</gene>
<comment type="caution">
    <text evidence="1">The sequence shown here is derived from an EMBL/GenBank/DDBJ whole genome shotgun (WGS) entry which is preliminary data.</text>
</comment>
<accession>A0A6N9NIK0</accession>
<dbReference type="EMBL" id="WWNE01000005">
    <property type="protein sequence ID" value="NBG65662.1"/>
    <property type="molecule type" value="Genomic_DNA"/>
</dbReference>
<keyword evidence="2" id="KW-1185">Reference proteome</keyword>